<feature type="transmembrane region" description="Helical" evidence="6">
    <location>
        <begin position="387"/>
        <end position="404"/>
    </location>
</feature>
<evidence type="ECO:0000256" key="6">
    <source>
        <dbReference type="SAM" id="Phobius"/>
    </source>
</evidence>
<keyword evidence="4 6" id="KW-1133">Transmembrane helix</keyword>
<evidence type="ECO:0000256" key="2">
    <source>
        <dbReference type="ARBA" id="ARBA00022448"/>
    </source>
</evidence>
<sequence length="513" mass="58352">MVDSRERARLQWRGKLEFLFTSIGFTVGLGNIWRFPHRCYVNGGGAFLLPYAITLLLCAFPMLFLEMFLGQFASEGAISIWKICPLLNGVGWAIIFNSTLTNIYYSVIVMYSVYYTFVAFVNIGGPLPWQSVNNSAISDHCLNSATPEDYWNKIVLRVHDDIDTEKKDFDNLGAIVGRNSLCLLFVWLFVLYCCLRGIRSIARVTYATATFPVLFLLIMFVRGVTLDGYKEGLNYFFKPDWSKLSDMAIWSSAASQAMYSMGTGYGAHIVLASYNEFHNNTFRDGIILCIINTATSIFGGIIVFSFLGYASVKNNQPMSEIADNGPGMIFISYIQGISELPGSAFWAFLFFVMVFTLGVDSLFVLVWTIYASLEDIFPEKFFRWKKFILCSICLVHYLLCLPLVTEGGIHIVVLMDQYTSNLSLALFLLLEAITVCWIYGLKKFVADMELMVGKRFIWMQWYLRVTWLTTVPAFCLIREATVEGSRWEPRTPEDRVGTRYDDNIYIRPVTSNA</sequence>
<reference evidence="7" key="1">
    <citation type="submission" date="2022-11" db="EMBL/GenBank/DDBJ databases">
        <title>Centuries of genome instability and evolution in soft-shell clam transmissible cancer (bioRxiv).</title>
        <authorList>
            <person name="Hart S.F.M."/>
            <person name="Yonemitsu M.A."/>
            <person name="Giersch R.M."/>
            <person name="Beal B.F."/>
            <person name="Arriagada G."/>
            <person name="Davis B.W."/>
            <person name="Ostrander E.A."/>
            <person name="Goff S.P."/>
            <person name="Metzger M.J."/>
        </authorList>
    </citation>
    <scope>NUCLEOTIDE SEQUENCE</scope>
    <source>
        <strain evidence="7">MELC-2E11</strain>
        <tissue evidence="7">Siphon/mantle</tissue>
    </source>
</reference>
<evidence type="ECO:0000256" key="1">
    <source>
        <dbReference type="ARBA" id="ARBA00004141"/>
    </source>
</evidence>
<keyword evidence="2" id="KW-0813">Transport</keyword>
<name>A0ABY7F0M3_MYAAR</name>
<evidence type="ECO:0000313" key="8">
    <source>
        <dbReference type="Proteomes" id="UP001164746"/>
    </source>
</evidence>
<accession>A0ABY7F0M3</accession>
<feature type="transmembrane region" description="Helical" evidence="6">
    <location>
        <begin position="345"/>
        <end position="367"/>
    </location>
</feature>
<dbReference type="PROSITE" id="PS50267">
    <property type="entry name" value="NA_NEUROTRAN_SYMP_3"/>
    <property type="match status" value="1"/>
</dbReference>
<dbReference type="EMBL" id="CP111020">
    <property type="protein sequence ID" value="WAR14652.1"/>
    <property type="molecule type" value="Genomic_DNA"/>
</dbReference>
<dbReference type="PANTHER" id="PTHR11616:SF241">
    <property type="entry name" value="SODIUM- AND CHLORIDE-DEPENDENT GLYCINE TRANSPORTER 2"/>
    <property type="match status" value="1"/>
</dbReference>
<feature type="transmembrane region" description="Helical" evidence="6">
    <location>
        <begin position="207"/>
        <end position="229"/>
    </location>
</feature>
<keyword evidence="5 6" id="KW-0472">Membrane</keyword>
<feature type="transmembrane region" description="Helical" evidence="6">
    <location>
        <begin position="103"/>
        <end position="123"/>
    </location>
</feature>
<feature type="transmembrane region" description="Helical" evidence="6">
    <location>
        <begin position="77"/>
        <end position="96"/>
    </location>
</feature>
<evidence type="ECO:0000256" key="4">
    <source>
        <dbReference type="ARBA" id="ARBA00022989"/>
    </source>
</evidence>
<keyword evidence="3 6" id="KW-0812">Transmembrane</keyword>
<dbReference type="SUPFAM" id="SSF161070">
    <property type="entry name" value="SNF-like"/>
    <property type="match status" value="1"/>
</dbReference>
<feature type="transmembrane region" description="Helical" evidence="6">
    <location>
        <begin position="286"/>
        <end position="310"/>
    </location>
</feature>
<feature type="transmembrane region" description="Helical" evidence="6">
    <location>
        <begin position="45"/>
        <end position="65"/>
    </location>
</feature>
<evidence type="ECO:0000256" key="5">
    <source>
        <dbReference type="ARBA" id="ARBA00023136"/>
    </source>
</evidence>
<dbReference type="Proteomes" id="UP001164746">
    <property type="component" value="Chromosome 9"/>
</dbReference>
<proteinExistence type="predicted"/>
<feature type="transmembrane region" description="Helical" evidence="6">
    <location>
        <begin position="424"/>
        <end position="441"/>
    </location>
</feature>
<evidence type="ECO:0000313" key="7">
    <source>
        <dbReference type="EMBL" id="WAR14652.1"/>
    </source>
</evidence>
<dbReference type="PANTHER" id="PTHR11616">
    <property type="entry name" value="SODIUM/CHLORIDE DEPENDENT TRANSPORTER"/>
    <property type="match status" value="1"/>
</dbReference>
<dbReference type="PRINTS" id="PR00176">
    <property type="entry name" value="NANEUSMPORT"/>
</dbReference>
<gene>
    <name evidence="7" type="ORF">MAR_004757</name>
</gene>
<evidence type="ECO:0000256" key="3">
    <source>
        <dbReference type="ARBA" id="ARBA00022692"/>
    </source>
</evidence>
<protein>
    <submittedName>
        <fullName evidence="7">SC6A9-like protein</fullName>
    </submittedName>
</protein>
<feature type="transmembrane region" description="Helical" evidence="6">
    <location>
        <begin position="175"/>
        <end position="195"/>
    </location>
</feature>
<dbReference type="Pfam" id="PF00209">
    <property type="entry name" value="SNF"/>
    <property type="match status" value="1"/>
</dbReference>
<dbReference type="InterPro" id="IPR037272">
    <property type="entry name" value="SNS_sf"/>
</dbReference>
<dbReference type="InterPro" id="IPR000175">
    <property type="entry name" value="Na/ntran_symport"/>
</dbReference>
<keyword evidence="8" id="KW-1185">Reference proteome</keyword>
<feature type="transmembrane region" description="Helical" evidence="6">
    <location>
        <begin position="249"/>
        <end position="274"/>
    </location>
</feature>
<organism evidence="7 8">
    <name type="scientific">Mya arenaria</name>
    <name type="common">Soft-shell clam</name>
    <dbReference type="NCBI Taxonomy" id="6604"/>
    <lineage>
        <taxon>Eukaryota</taxon>
        <taxon>Metazoa</taxon>
        <taxon>Spiralia</taxon>
        <taxon>Lophotrochozoa</taxon>
        <taxon>Mollusca</taxon>
        <taxon>Bivalvia</taxon>
        <taxon>Autobranchia</taxon>
        <taxon>Heteroconchia</taxon>
        <taxon>Euheterodonta</taxon>
        <taxon>Imparidentia</taxon>
        <taxon>Neoheterodontei</taxon>
        <taxon>Myida</taxon>
        <taxon>Myoidea</taxon>
        <taxon>Myidae</taxon>
        <taxon>Mya</taxon>
    </lineage>
</organism>
<comment type="subcellular location">
    <subcellularLocation>
        <location evidence="1">Membrane</location>
        <topology evidence="1">Multi-pass membrane protein</topology>
    </subcellularLocation>
</comment>